<evidence type="ECO:0000313" key="2">
    <source>
        <dbReference type="EMBL" id="CAK71081.1"/>
    </source>
</evidence>
<dbReference type="AlphaFoldDB" id="A0CJW4"/>
<evidence type="ECO:0000256" key="1">
    <source>
        <dbReference type="ARBA" id="ARBA00009884"/>
    </source>
</evidence>
<organism evidence="2 3">
    <name type="scientific">Paramecium tetraurelia</name>
    <dbReference type="NCBI Taxonomy" id="5888"/>
    <lineage>
        <taxon>Eukaryota</taxon>
        <taxon>Sar</taxon>
        <taxon>Alveolata</taxon>
        <taxon>Ciliophora</taxon>
        <taxon>Intramacronucleata</taxon>
        <taxon>Oligohymenophorea</taxon>
        <taxon>Peniculida</taxon>
        <taxon>Parameciidae</taxon>
        <taxon>Paramecium</taxon>
    </lineage>
</organism>
<sequence length="223" mass="26290">MCINQEVHAILQTKSSQVEQMIENLISYGAPITKVVRSFCLYNQIQNGMKTKLYDFYRIEILHMYGTEHIITLENCEKIGLIGKKLNDTHIWEKIEKPLRLINEDVDHVLQRIFHMFFLHMHQQFRIFEEIITKNTWGAHQFCKPQKIYLANLQCIEKLNQLQGEEVKEGQNQIDVIYIVGGITYGEVAAIRWLGLRYKKDIKICTTHIINGDRLIQEMIQNQ</sequence>
<dbReference type="GO" id="GO:0016192">
    <property type="term" value="P:vesicle-mediated transport"/>
    <property type="evidence" value="ECO:0007669"/>
    <property type="project" value="InterPro"/>
</dbReference>
<dbReference type="InterPro" id="IPR027482">
    <property type="entry name" value="Sec1-like_dom2"/>
</dbReference>
<evidence type="ECO:0000313" key="3">
    <source>
        <dbReference type="Proteomes" id="UP000000600"/>
    </source>
</evidence>
<dbReference type="GeneID" id="5024263"/>
<dbReference type="OMA" id="ISWHRRE"/>
<keyword evidence="3" id="KW-1185">Reference proteome</keyword>
<reference evidence="2 3" key="1">
    <citation type="journal article" date="2006" name="Nature">
        <title>Global trends of whole-genome duplications revealed by the ciliate Paramecium tetraurelia.</title>
        <authorList>
            <consortium name="Genoscope"/>
            <person name="Aury J.-M."/>
            <person name="Jaillon O."/>
            <person name="Duret L."/>
            <person name="Noel B."/>
            <person name="Jubin C."/>
            <person name="Porcel B.M."/>
            <person name="Segurens B."/>
            <person name="Daubin V."/>
            <person name="Anthouard V."/>
            <person name="Aiach N."/>
            <person name="Arnaiz O."/>
            <person name="Billaut A."/>
            <person name="Beisson J."/>
            <person name="Blanc I."/>
            <person name="Bouhouche K."/>
            <person name="Camara F."/>
            <person name="Duharcourt S."/>
            <person name="Guigo R."/>
            <person name="Gogendeau D."/>
            <person name="Katinka M."/>
            <person name="Keller A.-M."/>
            <person name="Kissmehl R."/>
            <person name="Klotz C."/>
            <person name="Koll F."/>
            <person name="Le Moue A."/>
            <person name="Lepere C."/>
            <person name="Malinsky S."/>
            <person name="Nowacki M."/>
            <person name="Nowak J.K."/>
            <person name="Plattner H."/>
            <person name="Poulain J."/>
            <person name="Ruiz F."/>
            <person name="Serrano V."/>
            <person name="Zagulski M."/>
            <person name="Dessen P."/>
            <person name="Betermier M."/>
            <person name="Weissenbach J."/>
            <person name="Scarpelli C."/>
            <person name="Schachter V."/>
            <person name="Sperling L."/>
            <person name="Meyer E."/>
            <person name="Cohen J."/>
            <person name="Wincker P."/>
        </authorList>
    </citation>
    <scope>NUCLEOTIDE SEQUENCE [LARGE SCALE GENOMIC DNA]</scope>
    <source>
        <strain evidence="2 3">Stock d4-2</strain>
    </source>
</reference>
<accession>A0CJW4</accession>
<dbReference type="InterPro" id="IPR036045">
    <property type="entry name" value="Sec1-like_sf"/>
</dbReference>
<dbReference type="InterPro" id="IPR043155">
    <property type="entry name" value="VPS33_dom3b"/>
</dbReference>
<dbReference type="HOGENOM" id="CLU_1242185_0_0_1"/>
<dbReference type="SUPFAM" id="SSF56815">
    <property type="entry name" value="Sec1/munc18-like (SM) proteins"/>
    <property type="match status" value="1"/>
</dbReference>
<gene>
    <name evidence="2" type="ORF">GSPATT00000793001</name>
</gene>
<dbReference type="KEGG" id="ptm:GSPATT00000793001"/>
<dbReference type="Pfam" id="PF00995">
    <property type="entry name" value="Sec1"/>
    <property type="match status" value="1"/>
</dbReference>
<dbReference type="STRING" id="5888.A0CJW4"/>
<dbReference type="Proteomes" id="UP000000600">
    <property type="component" value="Unassembled WGS sequence"/>
</dbReference>
<proteinExistence type="inferred from homology"/>
<dbReference type="InParanoid" id="A0CJW4"/>
<dbReference type="RefSeq" id="XP_001438478.1">
    <property type="nucleotide sequence ID" value="XM_001438441.1"/>
</dbReference>
<dbReference type="Gene3D" id="3.40.50.1910">
    <property type="match status" value="1"/>
</dbReference>
<name>A0CJW4_PARTE</name>
<dbReference type="eggNOG" id="KOG1302">
    <property type="taxonomic scope" value="Eukaryota"/>
</dbReference>
<dbReference type="EMBL" id="CT868096">
    <property type="protein sequence ID" value="CAK71081.1"/>
    <property type="molecule type" value="Genomic_DNA"/>
</dbReference>
<dbReference type="OrthoDB" id="10262287at2759"/>
<comment type="similarity">
    <text evidence="1">Belongs to the STXBP/unc-18/SEC1 family.</text>
</comment>
<protein>
    <submittedName>
        <fullName evidence="2">Uncharacterized protein</fullName>
    </submittedName>
</protein>
<dbReference type="InterPro" id="IPR001619">
    <property type="entry name" value="Sec1-like"/>
</dbReference>
<dbReference type="Gene3D" id="1.25.40.850">
    <property type="match status" value="1"/>
</dbReference>
<dbReference type="PANTHER" id="PTHR11679">
    <property type="entry name" value="VESICLE PROTEIN SORTING-ASSOCIATED"/>
    <property type="match status" value="1"/>
</dbReference>